<dbReference type="SMART" id="SM01119">
    <property type="entry name" value="D-ser_dehydrat"/>
    <property type="match status" value="1"/>
</dbReference>
<dbReference type="EMBL" id="PHUJ01000003">
    <property type="protein sequence ID" value="PKB32420.1"/>
    <property type="molecule type" value="Genomic_DNA"/>
</dbReference>
<comment type="similarity">
    <text evidence="1">Belongs to the DSD1 family.</text>
</comment>
<evidence type="ECO:0000256" key="2">
    <source>
        <dbReference type="ARBA" id="ARBA00023239"/>
    </source>
</evidence>
<organism evidence="4 5">
    <name type="scientific">Pseudonocardia alni</name>
    <name type="common">Amycolata alni</name>
    <dbReference type="NCBI Taxonomy" id="33907"/>
    <lineage>
        <taxon>Bacteria</taxon>
        <taxon>Bacillati</taxon>
        <taxon>Actinomycetota</taxon>
        <taxon>Actinomycetes</taxon>
        <taxon>Pseudonocardiales</taxon>
        <taxon>Pseudonocardiaceae</taxon>
        <taxon>Pseudonocardia</taxon>
    </lineage>
</organism>
<dbReference type="InterPro" id="IPR026956">
    <property type="entry name" value="D-ser_dehydrat-like_dom"/>
</dbReference>
<dbReference type="PANTHER" id="PTHR28004">
    <property type="entry name" value="ZGC:162816-RELATED"/>
    <property type="match status" value="1"/>
</dbReference>
<reference evidence="4 5" key="1">
    <citation type="submission" date="2017-11" db="EMBL/GenBank/DDBJ databases">
        <title>Sequencing the genomes of 1000 actinobacteria strains.</title>
        <authorList>
            <person name="Klenk H.-P."/>
        </authorList>
    </citation>
    <scope>NUCLEOTIDE SEQUENCE [LARGE SCALE GENOMIC DNA]</scope>
    <source>
        <strain evidence="4 5">DSM 44104</strain>
    </source>
</reference>
<dbReference type="InterPro" id="IPR051466">
    <property type="entry name" value="D-amino_acid_metab_enzyme"/>
</dbReference>
<dbReference type="InterPro" id="IPR042208">
    <property type="entry name" value="D-ser_dehydrat-like_sf"/>
</dbReference>
<evidence type="ECO:0000256" key="1">
    <source>
        <dbReference type="ARBA" id="ARBA00005323"/>
    </source>
</evidence>
<dbReference type="GO" id="GO:0016829">
    <property type="term" value="F:lyase activity"/>
    <property type="evidence" value="ECO:0007669"/>
    <property type="project" value="UniProtKB-KW"/>
</dbReference>
<evidence type="ECO:0000259" key="3">
    <source>
        <dbReference type="SMART" id="SM01119"/>
    </source>
</evidence>
<proteinExistence type="inferred from homology"/>
<evidence type="ECO:0000313" key="5">
    <source>
        <dbReference type="Proteomes" id="UP000232453"/>
    </source>
</evidence>
<dbReference type="InterPro" id="IPR001608">
    <property type="entry name" value="Ala_racemase_N"/>
</dbReference>
<protein>
    <submittedName>
        <fullName evidence="4">D-serine deaminase-like pyridoxal phosphate-dependent protein</fullName>
    </submittedName>
</protein>
<dbReference type="Pfam" id="PF01168">
    <property type="entry name" value="Ala_racemase_N"/>
    <property type="match status" value="1"/>
</dbReference>
<gene>
    <name evidence="4" type="ORF">ATL51_4148</name>
</gene>
<dbReference type="AlphaFoldDB" id="A0AA44USH4"/>
<evidence type="ECO:0000313" key="4">
    <source>
        <dbReference type="EMBL" id="PKB32420.1"/>
    </source>
</evidence>
<dbReference type="RefSeq" id="WP_100879607.1">
    <property type="nucleotide sequence ID" value="NZ_PHUJ01000003.1"/>
</dbReference>
<name>A0AA44USH4_PSEA5</name>
<feature type="domain" description="D-serine dehydratase-like" evidence="3">
    <location>
        <begin position="304"/>
        <end position="399"/>
    </location>
</feature>
<keyword evidence="2" id="KW-0456">Lyase</keyword>
<dbReference type="Gene3D" id="3.20.20.10">
    <property type="entry name" value="Alanine racemase"/>
    <property type="match status" value="1"/>
</dbReference>
<dbReference type="Pfam" id="PF14031">
    <property type="entry name" value="D-ser_dehydrat"/>
    <property type="match status" value="1"/>
</dbReference>
<dbReference type="SUPFAM" id="SSF51419">
    <property type="entry name" value="PLP-binding barrel"/>
    <property type="match status" value="1"/>
</dbReference>
<accession>A0AA44USH4</accession>
<dbReference type="InterPro" id="IPR029066">
    <property type="entry name" value="PLP-binding_barrel"/>
</dbReference>
<dbReference type="Proteomes" id="UP000232453">
    <property type="component" value="Unassembled WGS sequence"/>
</dbReference>
<dbReference type="CDD" id="cd06818">
    <property type="entry name" value="PLPDE_III_cryptic_DSD"/>
    <property type="match status" value="1"/>
</dbReference>
<comment type="caution">
    <text evidence="4">The sequence shown here is derived from an EMBL/GenBank/DDBJ whole genome shotgun (WGS) entry which is preliminary data.</text>
</comment>
<sequence length="415" mass="43849">MLRYASLGAERPGPYAKSVPPLPGTVDEWLAGGPRLSDLATPVLTLDRAALHANAERMAGWCAAHGVDLAPHGKTTMAPALWDLQLRHGAWGITVATPWQARIAIDAGVRRVLLANALVDPAGVRAVAAARDADPDLEVLSWVDSVDAVTAMTTAAGSPARPLAVVVELGAPGGRTGARTLAEAERVASAVVASPVLALAGVGGYEGALAHDPSEASLATVRAYLDDLAELHRRLAPSYGTDEVVVTAGGSAYFDQVVAALAGLADTRTRVVLRSGAYLVHDDGFYRGISPLARDEEQRPFRSAMHVTARVVSTPEPGLALLDAGKRDVPFDEGLPEPQRIADDLGSPSRPLTGTVTAVNDQHAFLRTEEQVRIGQVVRLGLSHPCTAFDKWRWIPVLDGTDPDPQVVELVRTFF</sequence>
<dbReference type="PANTHER" id="PTHR28004:SF8">
    <property type="entry name" value="D-SERINE DEAMINASE"/>
    <property type="match status" value="1"/>
</dbReference>
<dbReference type="Gene3D" id="2.40.37.20">
    <property type="entry name" value="D-serine dehydratase-like domain"/>
    <property type="match status" value="1"/>
</dbReference>